<evidence type="ECO:0000313" key="3">
    <source>
        <dbReference type="EMBL" id="KAK0716073.1"/>
    </source>
</evidence>
<dbReference type="InterPro" id="IPR036465">
    <property type="entry name" value="vWFA_dom_sf"/>
</dbReference>
<sequence>MPDGSNIKSVQSPSHPISVTIGNTSAGAAAGAEMSLQKASATLSLGTAELGEDFVLHVVASNAANPVAVLETHPTIPNHRALMATLVPKFNLPPSRPEIVFLCDRSGSMCSGNKIPNMKTALQVFLKSLPVGVKFNICSFGSHFELLFKKGSRTYDAASLKEATDYVDKFDSNFGGTEMYKPLEDMFKKRFTDMELEVFLLTDGEIWDQGSLFAMINKYVEQSKGAIRVFTLGIGSDVSHALIEGVARAGNGFSQTVGDNEKMNNKVVRMLKASLTPHVSDYTLEVKYGNQTVPSTDDGGDDGNDDDDDFEIVEKVLDALALDVPEPKSETKKPISLFDTSADPDAEVTDASLDKSAGGKYSHVPPVAEPRLLQAPFDIPPLYPFSRISVYLLLSPETAQRTPKSVVLRGTSPQGPLVLEIPVTVLPEKAETIHQLAARKAVEDLEEGRGWLYHAKDTKDAEGKLLKDKFQGRFSDMVEREAVRLGVTYQVGGKWCSFVAVDNKKKSEKTEKKAKLGEEKEAKAGAPTGEKVKERTSSLSSAPPAYQTWGSDATSLHCEYEMLDAASGPVTESDEEDDCGGRSGFATEAGEAFMDRNPEPPSSLPVFDQRSGNSSASFKMKKATRGGSQNMRGPMVVGSLFSSAPALQPQASAAANSFPAQSAFGAARPQPPGARSSGGLFGRARAALGGFGGGLRRDRDDSYSSPPAVQPALFSAPAPVLNFASAASPPPPPSAPLAKRESGPVRKFMKSQRADLEEEGGSKLARRPPSDPLEAIVMLQAFTGSWAWDGGKLLRVLGLDATELAAKAQALASQLGAVFSSGTDLLATAVVLAYLEAKQAAKKDEWEMLADKAKDWMAAELSAKGAGISAEEYVQKVKEIL</sequence>
<feature type="domain" description="VWFA" evidence="2">
    <location>
        <begin position="98"/>
        <end position="271"/>
    </location>
</feature>
<evidence type="ECO:0000259" key="2">
    <source>
        <dbReference type="PROSITE" id="PS50234"/>
    </source>
</evidence>
<feature type="region of interest" description="Disordered" evidence="1">
    <location>
        <begin position="606"/>
        <end position="631"/>
    </location>
</feature>
<dbReference type="Gene3D" id="3.40.50.410">
    <property type="entry name" value="von Willebrand factor, type A domain"/>
    <property type="match status" value="1"/>
</dbReference>
<reference evidence="3" key="1">
    <citation type="submission" date="2023-06" db="EMBL/GenBank/DDBJ databases">
        <title>Genome-scale phylogeny and comparative genomics of the fungal order Sordariales.</title>
        <authorList>
            <consortium name="Lawrence Berkeley National Laboratory"/>
            <person name="Hensen N."/>
            <person name="Bonometti L."/>
            <person name="Westerberg I."/>
            <person name="Brannstrom I.O."/>
            <person name="Guillou S."/>
            <person name="Cros-Aarteil S."/>
            <person name="Calhoun S."/>
            <person name="Haridas S."/>
            <person name="Kuo A."/>
            <person name="Mondo S."/>
            <person name="Pangilinan J."/>
            <person name="Riley R."/>
            <person name="Labutti K."/>
            <person name="Andreopoulos B."/>
            <person name="Lipzen A."/>
            <person name="Chen C."/>
            <person name="Yanf M."/>
            <person name="Daum C."/>
            <person name="Ng V."/>
            <person name="Clum A."/>
            <person name="Steindorff A."/>
            <person name="Ohm R."/>
            <person name="Martin F."/>
            <person name="Silar P."/>
            <person name="Natvig D."/>
            <person name="Lalanne C."/>
            <person name="Gautier V."/>
            <person name="Ament-Velasquez S.L."/>
            <person name="Kruys A."/>
            <person name="Hutchinson M.I."/>
            <person name="Powell A.J."/>
            <person name="Barry K."/>
            <person name="Miller A.N."/>
            <person name="Grigoriev I.V."/>
            <person name="Debuchy R."/>
            <person name="Gladieux P."/>
            <person name="Thoren M.H."/>
            <person name="Johannesson H."/>
        </authorList>
    </citation>
    <scope>NUCLEOTIDE SEQUENCE</scope>
    <source>
        <strain evidence="3">SMH4607-1</strain>
    </source>
</reference>
<dbReference type="PANTHER" id="PTHR45737">
    <property type="entry name" value="VON WILLEBRAND FACTOR A DOMAIN-CONTAINING PROTEIN 5A"/>
    <property type="match status" value="1"/>
</dbReference>
<keyword evidence="4" id="KW-1185">Reference proteome</keyword>
<proteinExistence type="predicted"/>
<feature type="region of interest" description="Disordered" evidence="1">
    <location>
        <begin position="507"/>
        <end position="546"/>
    </location>
</feature>
<dbReference type="PROSITE" id="PS50234">
    <property type="entry name" value="VWFA"/>
    <property type="match status" value="1"/>
</dbReference>
<gene>
    <name evidence="3" type="ORF">B0H67DRAFT_582349</name>
</gene>
<dbReference type="InterPro" id="IPR002035">
    <property type="entry name" value="VWF_A"/>
</dbReference>
<accession>A0AA40DYA5</accession>
<organism evidence="3 4">
    <name type="scientific">Lasiosphaeris hirsuta</name>
    <dbReference type="NCBI Taxonomy" id="260670"/>
    <lineage>
        <taxon>Eukaryota</taxon>
        <taxon>Fungi</taxon>
        <taxon>Dikarya</taxon>
        <taxon>Ascomycota</taxon>
        <taxon>Pezizomycotina</taxon>
        <taxon>Sordariomycetes</taxon>
        <taxon>Sordariomycetidae</taxon>
        <taxon>Sordariales</taxon>
        <taxon>Lasiosphaeriaceae</taxon>
        <taxon>Lasiosphaeris</taxon>
    </lineage>
</organism>
<dbReference type="Pfam" id="PF13768">
    <property type="entry name" value="VWA_3"/>
    <property type="match status" value="1"/>
</dbReference>
<protein>
    <submittedName>
        <fullName evidence="3">von Willebrand factor type A domain-containing protein</fullName>
    </submittedName>
</protein>
<feature type="region of interest" description="Disordered" evidence="1">
    <location>
        <begin position="662"/>
        <end position="681"/>
    </location>
</feature>
<name>A0AA40DYA5_9PEZI</name>
<feature type="region of interest" description="Disordered" evidence="1">
    <location>
        <begin position="724"/>
        <end position="769"/>
    </location>
</feature>
<dbReference type="PANTHER" id="PTHR45737:SF6">
    <property type="entry name" value="VON WILLEBRAND FACTOR A DOMAIN-CONTAINING PROTEIN 5A"/>
    <property type="match status" value="1"/>
</dbReference>
<dbReference type="SUPFAM" id="SSF53300">
    <property type="entry name" value="vWA-like"/>
    <property type="match status" value="1"/>
</dbReference>
<dbReference type="Proteomes" id="UP001172102">
    <property type="component" value="Unassembled WGS sequence"/>
</dbReference>
<evidence type="ECO:0000313" key="4">
    <source>
        <dbReference type="Proteomes" id="UP001172102"/>
    </source>
</evidence>
<dbReference type="AlphaFoldDB" id="A0AA40DYA5"/>
<feature type="compositionally biased region" description="Basic and acidic residues" evidence="1">
    <location>
        <begin position="507"/>
        <end position="523"/>
    </location>
</feature>
<comment type="caution">
    <text evidence="3">The sequence shown here is derived from an EMBL/GenBank/DDBJ whole genome shotgun (WGS) entry which is preliminary data.</text>
</comment>
<dbReference type="EMBL" id="JAUKUA010000004">
    <property type="protein sequence ID" value="KAK0716073.1"/>
    <property type="molecule type" value="Genomic_DNA"/>
</dbReference>
<dbReference type="SMART" id="SM00327">
    <property type="entry name" value="VWA"/>
    <property type="match status" value="1"/>
</dbReference>
<evidence type="ECO:0000256" key="1">
    <source>
        <dbReference type="SAM" id="MobiDB-lite"/>
    </source>
</evidence>